<reference evidence="1" key="1">
    <citation type="submission" date="2018-01" db="EMBL/GenBank/DDBJ databases">
        <authorList>
            <person name="Regsiter A."/>
            <person name="William W."/>
        </authorList>
    </citation>
    <scope>NUCLEOTIDE SEQUENCE</scope>
    <source>
        <strain evidence="1">TRIP AH-1</strain>
    </source>
</reference>
<protein>
    <recommendedName>
        <fullName evidence="2">Alginate export domain-containing protein</fullName>
    </recommendedName>
</protein>
<proteinExistence type="predicted"/>
<organism evidence="1">
    <name type="scientific">uncultured Desulfobacterium sp</name>
    <dbReference type="NCBI Taxonomy" id="201089"/>
    <lineage>
        <taxon>Bacteria</taxon>
        <taxon>Pseudomonadati</taxon>
        <taxon>Thermodesulfobacteriota</taxon>
        <taxon>Desulfobacteria</taxon>
        <taxon>Desulfobacterales</taxon>
        <taxon>Desulfobacteriaceae</taxon>
        <taxon>Desulfobacterium</taxon>
        <taxon>environmental samples</taxon>
    </lineage>
</organism>
<evidence type="ECO:0008006" key="2">
    <source>
        <dbReference type="Google" id="ProtNLM"/>
    </source>
</evidence>
<accession>A0A445MYK0</accession>
<name>A0A445MYK0_9BACT</name>
<dbReference type="AlphaFoldDB" id="A0A445MYK0"/>
<dbReference type="EMBL" id="OJIN01000149">
    <property type="protein sequence ID" value="SPD74499.1"/>
    <property type="molecule type" value="Genomic_DNA"/>
</dbReference>
<sequence>MMGLFFLRITEKLYLDDIKDAYDTAQNDFQGAARLRGVFGGWDLHLFYIYQRVQDPVITAYSYFPGASAIPDFIYNNPARMTPDGFHQGFPFDGTLDDFGVKVHFPRVNTIGGTFNYFSTSLATVFRGEGSYTIDQPFTGLRQGVADLTEYPEVVAAGATGLGAWEGWFDDEIHYRDVFQYMIGFDRPTWITFLNETNTFFITGQFYHKIILDYDDTKHNNTTPNINSNNPPVQLSTMMGKDSESDHQYLFSFKMNTKYKDDTINPDILAVWDVNAQGGFIKPAVAWNPNYNTMFEIGMLYVTGDNYLSGPFGYVKDSDLVYAVLEYKW</sequence>
<gene>
    <name evidence="1" type="ORF">PITCH_A2320006</name>
</gene>
<evidence type="ECO:0000313" key="1">
    <source>
        <dbReference type="EMBL" id="SPD74499.1"/>
    </source>
</evidence>